<comment type="caution">
    <text evidence="5">The sequence shown here is derived from an EMBL/GenBank/DDBJ whole genome shotgun (WGS) entry which is preliminary data.</text>
</comment>
<feature type="repeat" description="ANK" evidence="3">
    <location>
        <begin position="120"/>
        <end position="152"/>
    </location>
</feature>
<dbReference type="InterPro" id="IPR036770">
    <property type="entry name" value="Ankyrin_rpt-contain_sf"/>
</dbReference>
<keyword evidence="6" id="KW-1185">Reference proteome</keyword>
<feature type="compositionally biased region" description="Low complexity" evidence="4">
    <location>
        <begin position="403"/>
        <end position="416"/>
    </location>
</feature>
<feature type="compositionally biased region" description="Basic residues" evidence="4">
    <location>
        <begin position="278"/>
        <end position="287"/>
    </location>
</feature>
<feature type="region of interest" description="Disordered" evidence="4">
    <location>
        <begin position="270"/>
        <end position="366"/>
    </location>
</feature>
<evidence type="ECO:0000313" key="5">
    <source>
        <dbReference type="EMBL" id="KAL2609703.1"/>
    </source>
</evidence>
<sequence length="514" mass="57830">MIKGGSSLDRLQHLHDDDFHVALLHLAIKEDDILAIKDLIRVPNWIHAADRSGRNALHWAVAFGTKEACELLFSHTGEDGIHHHDKIGRTPLHFAAIWGRSDVAKLILARGAEANITDRKSMTPLHYAAQNSNPFLIRSIIKRGADKQARDSRRRTPYHIALQWGSPVEILDLLDPEFNRNKGHRLHNMPQARRFAASLYPGGHHSIPRLGSNARKDFHAELLKYEMQKQADKIRRRLSKILSKRMKKRDPSGAHFKAFALKALAARRKKRETEYHMKKSHEKKRLLQIKNERREASGRSSPSLPISPRNRNPRSGASSGRSTPSSKDVSSRDDESSHTWSKTLTETKSSLSSSPRVHRVAEVKSSQTRLLKNYKATEIKSSPSSSRVLYNAAAIMARVLTPPTFFRPNTPNSSKPPSSPKPLRPNPGARFGWPSPPGSIRAYGGKTKTLSYPSKARNDMNPPSSKLLKRAPSPERRALSEFVGTSARHNALGKYPTPPVHRCIDILKLQKQWL</sequence>
<protein>
    <submittedName>
        <fullName evidence="5">Uncharacterized protein</fullName>
    </submittedName>
</protein>
<dbReference type="InterPro" id="IPR050889">
    <property type="entry name" value="Dendritic_Spine_Reg/Scaffold"/>
</dbReference>
<proteinExistence type="predicted"/>
<name>A0ABD1XQ85_9MARC</name>
<dbReference type="EMBL" id="JBHFFA010000008">
    <property type="protein sequence ID" value="KAL2609703.1"/>
    <property type="molecule type" value="Genomic_DNA"/>
</dbReference>
<evidence type="ECO:0000313" key="6">
    <source>
        <dbReference type="Proteomes" id="UP001605036"/>
    </source>
</evidence>
<keyword evidence="2 3" id="KW-0040">ANK repeat</keyword>
<reference evidence="5 6" key="1">
    <citation type="submission" date="2024-09" db="EMBL/GenBank/DDBJ databases">
        <title>Chromosome-scale assembly of Riccia fluitans.</title>
        <authorList>
            <person name="Paukszto L."/>
            <person name="Sawicki J."/>
            <person name="Karawczyk K."/>
            <person name="Piernik-Szablinska J."/>
            <person name="Szczecinska M."/>
            <person name="Mazdziarz M."/>
        </authorList>
    </citation>
    <scope>NUCLEOTIDE SEQUENCE [LARGE SCALE GENOMIC DNA]</scope>
    <source>
        <strain evidence="5">Rf_01</strain>
        <tissue evidence="5">Aerial parts of the thallus</tissue>
    </source>
</reference>
<feature type="region of interest" description="Disordered" evidence="4">
    <location>
        <begin position="403"/>
        <end position="476"/>
    </location>
</feature>
<feature type="compositionally biased region" description="Low complexity" evidence="4">
    <location>
        <begin position="313"/>
        <end position="326"/>
    </location>
</feature>
<dbReference type="Pfam" id="PF12796">
    <property type="entry name" value="Ank_2"/>
    <property type="match status" value="1"/>
</dbReference>
<accession>A0ABD1XQ85</accession>
<evidence type="ECO:0000256" key="3">
    <source>
        <dbReference type="PROSITE-ProRule" id="PRU00023"/>
    </source>
</evidence>
<dbReference type="Pfam" id="PF00023">
    <property type="entry name" value="Ank"/>
    <property type="match status" value="1"/>
</dbReference>
<evidence type="ECO:0000256" key="2">
    <source>
        <dbReference type="ARBA" id="ARBA00023043"/>
    </source>
</evidence>
<dbReference type="PROSITE" id="PS50297">
    <property type="entry name" value="ANK_REP_REGION"/>
    <property type="match status" value="2"/>
</dbReference>
<feature type="repeat" description="ANK" evidence="3">
    <location>
        <begin position="87"/>
        <end position="119"/>
    </location>
</feature>
<keyword evidence="1" id="KW-0677">Repeat</keyword>
<dbReference type="SMART" id="SM00248">
    <property type="entry name" value="ANK"/>
    <property type="match status" value="5"/>
</dbReference>
<dbReference type="Proteomes" id="UP001605036">
    <property type="component" value="Unassembled WGS sequence"/>
</dbReference>
<dbReference type="Gene3D" id="1.25.40.20">
    <property type="entry name" value="Ankyrin repeat-containing domain"/>
    <property type="match status" value="2"/>
</dbReference>
<dbReference type="PANTHER" id="PTHR24166">
    <property type="entry name" value="ROLLING PEBBLES, ISOFORM B"/>
    <property type="match status" value="1"/>
</dbReference>
<dbReference type="PANTHER" id="PTHR24166:SF48">
    <property type="entry name" value="PROTEIN VAPYRIN"/>
    <property type="match status" value="1"/>
</dbReference>
<dbReference type="PROSITE" id="PS50088">
    <property type="entry name" value="ANK_REPEAT"/>
    <property type="match status" value="2"/>
</dbReference>
<feature type="compositionally biased region" description="Low complexity" evidence="4">
    <location>
        <begin position="341"/>
        <end position="354"/>
    </location>
</feature>
<gene>
    <name evidence="5" type="ORF">R1flu_028276</name>
</gene>
<dbReference type="SUPFAM" id="SSF48403">
    <property type="entry name" value="Ankyrin repeat"/>
    <property type="match status" value="1"/>
</dbReference>
<organism evidence="5 6">
    <name type="scientific">Riccia fluitans</name>
    <dbReference type="NCBI Taxonomy" id="41844"/>
    <lineage>
        <taxon>Eukaryota</taxon>
        <taxon>Viridiplantae</taxon>
        <taxon>Streptophyta</taxon>
        <taxon>Embryophyta</taxon>
        <taxon>Marchantiophyta</taxon>
        <taxon>Marchantiopsida</taxon>
        <taxon>Marchantiidae</taxon>
        <taxon>Marchantiales</taxon>
        <taxon>Ricciaceae</taxon>
        <taxon>Riccia</taxon>
    </lineage>
</organism>
<dbReference type="PRINTS" id="PR01415">
    <property type="entry name" value="ANKYRIN"/>
</dbReference>
<evidence type="ECO:0000256" key="4">
    <source>
        <dbReference type="SAM" id="MobiDB-lite"/>
    </source>
</evidence>
<dbReference type="InterPro" id="IPR002110">
    <property type="entry name" value="Ankyrin_rpt"/>
</dbReference>
<evidence type="ECO:0000256" key="1">
    <source>
        <dbReference type="ARBA" id="ARBA00022737"/>
    </source>
</evidence>
<dbReference type="AlphaFoldDB" id="A0ABD1XQ85"/>